<name>A0A0A9WQF7_LYGHE</name>
<evidence type="ECO:0000313" key="5">
    <source>
        <dbReference type="EMBL" id="JAQ07789.1"/>
    </source>
</evidence>
<evidence type="ECO:0000313" key="4">
    <source>
        <dbReference type="EMBL" id="JAG51429.1"/>
    </source>
</evidence>
<dbReference type="EMBL" id="GBHO01036529">
    <property type="protein sequence ID" value="JAG07075.1"/>
    <property type="molecule type" value="Transcribed_RNA"/>
</dbReference>
<sequence>MTSLRDMISAFNAHATTHKEGQTLNPFSGEYQASRSPSPRPGQEGYGRPVAGSKTEERGIRAKSHIYREVLELCEFIHDLGTYQAKQRKNDPIYDPEDDDGTVFVYFGELFEVYSRINDKLVGLLITAKKKGLVYFEKEILFQRRDDDVLVALTKPIAEIRKYMKEELGTPSTLPPPPVDRQQTLS</sequence>
<evidence type="ECO:0000256" key="1">
    <source>
        <dbReference type="SAM" id="MobiDB-lite"/>
    </source>
</evidence>
<evidence type="ECO:0000313" key="3">
    <source>
        <dbReference type="EMBL" id="JAG07075.1"/>
    </source>
</evidence>
<evidence type="ECO:0000259" key="2">
    <source>
        <dbReference type="SMART" id="SM01283"/>
    </source>
</evidence>
<dbReference type="GO" id="GO:0045944">
    <property type="term" value="P:positive regulation of transcription by RNA polymerase II"/>
    <property type="evidence" value="ECO:0007669"/>
    <property type="project" value="TreeGrafter"/>
</dbReference>
<proteinExistence type="predicted"/>
<feature type="region of interest" description="Disordered" evidence="1">
    <location>
        <begin position="13"/>
        <end position="55"/>
    </location>
</feature>
<dbReference type="PANTHER" id="PTHR22739">
    <property type="entry name" value="STRIATED MUSCLE ACTIVATOR OF RHO-DEPENDENT SIGNALING-RELATED"/>
    <property type="match status" value="1"/>
</dbReference>
<accession>A0A0A9WQF7</accession>
<dbReference type="GO" id="GO:0030017">
    <property type="term" value="C:sarcomere"/>
    <property type="evidence" value="ECO:0007669"/>
    <property type="project" value="TreeGrafter"/>
</dbReference>
<gene>
    <name evidence="3" type="primary">Abra_1</name>
    <name evidence="5" type="synonym">Abra</name>
    <name evidence="3" type="ORF">CM83_66117</name>
    <name evidence="5" type="ORF">g.86096</name>
</gene>
<dbReference type="Pfam" id="PF14705">
    <property type="entry name" value="Costars"/>
    <property type="match status" value="1"/>
</dbReference>
<dbReference type="Gene3D" id="1.10.10.1540">
    <property type="entry name" value="Costar domain"/>
    <property type="match status" value="1"/>
</dbReference>
<dbReference type="SMART" id="SM01283">
    <property type="entry name" value="Costars"/>
    <property type="match status" value="1"/>
</dbReference>
<dbReference type="AlphaFoldDB" id="A0A0A9WQF7"/>
<reference evidence="3" key="1">
    <citation type="journal article" date="2014" name="PLoS ONE">
        <title>Transcriptome-Based Identification of ABC Transporters in the Western Tarnished Plant Bug Lygus hesperus.</title>
        <authorList>
            <person name="Hull J.J."/>
            <person name="Chaney K."/>
            <person name="Geib S.M."/>
            <person name="Fabrick J.A."/>
            <person name="Brent C.S."/>
            <person name="Walsh D."/>
            <person name="Lavine L.C."/>
        </authorList>
    </citation>
    <scope>NUCLEOTIDE SEQUENCE</scope>
</reference>
<feature type="compositionally biased region" description="Polar residues" evidence="1">
    <location>
        <begin position="22"/>
        <end position="37"/>
    </location>
</feature>
<dbReference type="EMBL" id="GBRD01014397">
    <property type="protein sequence ID" value="JAG51429.1"/>
    <property type="molecule type" value="Transcribed_RNA"/>
</dbReference>
<dbReference type="GO" id="GO:0035025">
    <property type="term" value="P:positive regulation of Rho protein signal transduction"/>
    <property type="evidence" value="ECO:0007669"/>
    <property type="project" value="InterPro"/>
</dbReference>
<reference evidence="3" key="2">
    <citation type="submission" date="2014-07" db="EMBL/GenBank/DDBJ databases">
        <authorList>
            <person name="Hull J."/>
        </authorList>
    </citation>
    <scope>NUCLEOTIDE SEQUENCE</scope>
</reference>
<dbReference type="InterPro" id="IPR026111">
    <property type="entry name" value="Abra"/>
</dbReference>
<organism evidence="3">
    <name type="scientific">Lygus hesperus</name>
    <name type="common">Western plant bug</name>
    <dbReference type="NCBI Taxonomy" id="30085"/>
    <lineage>
        <taxon>Eukaryota</taxon>
        <taxon>Metazoa</taxon>
        <taxon>Ecdysozoa</taxon>
        <taxon>Arthropoda</taxon>
        <taxon>Hexapoda</taxon>
        <taxon>Insecta</taxon>
        <taxon>Pterygota</taxon>
        <taxon>Neoptera</taxon>
        <taxon>Paraneoptera</taxon>
        <taxon>Hemiptera</taxon>
        <taxon>Heteroptera</taxon>
        <taxon>Panheteroptera</taxon>
        <taxon>Cimicomorpha</taxon>
        <taxon>Miridae</taxon>
        <taxon>Mirini</taxon>
        <taxon>Lygus</taxon>
    </lineage>
</organism>
<reference evidence="4" key="3">
    <citation type="submission" date="2014-09" db="EMBL/GenBank/DDBJ databases">
        <authorList>
            <person name="Magalhaes I.L.F."/>
            <person name="Oliveira U."/>
            <person name="Santos F.R."/>
            <person name="Vidigal T.H.D.A."/>
            <person name="Brescovit A.D."/>
            <person name="Santos A.J."/>
        </authorList>
    </citation>
    <scope>NUCLEOTIDE SEQUENCE</scope>
</reference>
<dbReference type="GO" id="GO:0003779">
    <property type="term" value="F:actin binding"/>
    <property type="evidence" value="ECO:0007669"/>
    <property type="project" value="InterPro"/>
</dbReference>
<dbReference type="InterPro" id="IPR027817">
    <property type="entry name" value="Costars_dom"/>
</dbReference>
<protein>
    <submittedName>
        <fullName evidence="3">Actin-binding Rho-activating protein</fullName>
    </submittedName>
</protein>
<dbReference type="PANTHER" id="PTHR22739:SF7">
    <property type="entry name" value="EG:152A3.3 PROTEIN-RELATED"/>
    <property type="match status" value="1"/>
</dbReference>
<reference evidence="5" key="4">
    <citation type="journal article" date="2016" name="Gigascience">
        <title>De novo construction of an expanded transcriptome assembly for the western tarnished plant bug, Lygus hesperus.</title>
        <authorList>
            <person name="Tassone E.E."/>
            <person name="Geib S.M."/>
            <person name="Hall B."/>
            <person name="Fabrick J.A."/>
            <person name="Brent C.S."/>
            <person name="Hull J.J."/>
        </authorList>
    </citation>
    <scope>NUCLEOTIDE SEQUENCE</scope>
</reference>
<dbReference type="EMBL" id="GDHC01010840">
    <property type="protein sequence ID" value="JAQ07789.1"/>
    <property type="molecule type" value="Transcribed_RNA"/>
</dbReference>
<feature type="domain" description="Costars" evidence="2">
    <location>
        <begin position="64"/>
        <end position="154"/>
    </location>
</feature>
<dbReference type="InterPro" id="IPR038095">
    <property type="entry name" value="Costars_sf"/>
</dbReference>